<name>A0A0N0E630_9PSED</name>
<evidence type="ECO:0000313" key="2">
    <source>
        <dbReference type="EMBL" id="KPA93101.1"/>
    </source>
</evidence>
<dbReference type="AlphaFoldDB" id="A0A0N0E630"/>
<keyword evidence="1" id="KW-1133">Transmembrane helix</keyword>
<accession>A0A0N0E630</accession>
<dbReference type="EMBL" id="JSYZ01000001">
    <property type="protein sequence ID" value="KPA93101.1"/>
    <property type="molecule type" value="Genomic_DNA"/>
</dbReference>
<organism evidence="2 3">
    <name type="scientific">Pseudomonas asplenii</name>
    <dbReference type="NCBI Taxonomy" id="53407"/>
    <lineage>
        <taxon>Bacteria</taxon>
        <taxon>Pseudomonadati</taxon>
        <taxon>Pseudomonadota</taxon>
        <taxon>Gammaproteobacteria</taxon>
        <taxon>Pseudomonadales</taxon>
        <taxon>Pseudomonadaceae</taxon>
        <taxon>Pseudomonas</taxon>
    </lineage>
</organism>
<evidence type="ECO:0000256" key="1">
    <source>
        <dbReference type="SAM" id="Phobius"/>
    </source>
</evidence>
<reference evidence="2 3" key="1">
    <citation type="journal article" date="2015" name="PLoS ONE">
        <title>Rice-Infecting Pseudomonas Genomes Are Highly Accessorized and Harbor Multiple Putative Virulence Mechanisms to Cause Sheath Brown Rot.</title>
        <authorList>
            <person name="Quibod I.L."/>
            <person name="Grande G."/>
            <person name="Oreiro E.G."/>
            <person name="Borja F.N."/>
            <person name="Dossa G.S."/>
            <person name="Mauleon R."/>
            <person name="Cruz C.V."/>
            <person name="Oliva R."/>
        </authorList>
    </citation>
    <scope>NUCLEOTIDE SEQUENCE [LARGE SCALE GENOMIC DNA]</scope>
    <source>
        <strain evidence="2 3">IRRI 6609</strain>
    </source>
</reference>
<keyword evidence="1" id="KW-0812">Transmembrane</keyword>
<dbReference type="PATRIC" id="fig|50340.43.peg.25"/>
<evidence type="ECO:0000313" key="3">
    <source>
        <dbReference type="Proteomes" id="UP000037931"/>
    </source>
</evidence>
<gene>
    <name evidence="2" type="ORF">PF66_00025</name>
</gene>
<dbReference type="Proteomes" id="UP000037931">
    <property type="component" value="Unassembled WGS sequence"/>
</dbReference>
<keyword evidence="3" id="KW-1185">Reference proteome</keyword>
<sequence>MSNFQIGLTVLIGISVFGVVTFYLDFWRETRTQKERE</sequence>
<feature type="transmembrane region" description="Helical" evidence="1">
    <location>
        <begin position="6"/>
        <end position="26"/>
    </location>
</feature>
<protein>
    <submittedName>
        <fullName evidence="2">Uncharacterized protein</fullName>
    </submittedName>
</protein>
<proteinExistence type="predicted"/>
<keyword evidence="1" id="KW-0472">Membrane</keyword>
<comment type="caution">
    <text evidence="2">The sequence shown here is derived from an EMBL/GenBank/DDBJ whole genome shotgun (WGS) entry which is preliminary data.</text>
</comment>